<proteinExistence type="predicted"/>
<sequence>MVRSMMDDDEMLHMPQFMPGDLFGWMNQPLLDVDNEEEEGELVLNDFRSQRGVFSSAFDGYNLSRMFLNRSFESDLSDIFIDGTGNRRVELAVTYFAADKGGSRQVDLNPPLKEKQFAPLSTAGPYHEGSWFRLVGTLNEPLIIMIFETLTVESANTVEVSAFLPFLGEAAKRIYYKTWFLDDYCGVELQLGIANLSQSLGAGTLVFRSYPQQPCSVNVTFDLGSSQFAIYANIKALYLRRGDSLIFFERRGTTARLIKRLRPASDGTIHGYTNPTSVDHFRTSFGQELTLCIQFLEGSVGMMPLQSPLTLDFNFIMETHSNTDLYTYCSALSGYIHQRLFCETGDRINCPAAYNYNVYGLNPAFAKDYDSVDKFGAICGTNNPPDTANEEYIRPRWPNRNSSFARRRFARKYEIDHGRPWVSIAPTTTASPVVVKTGPAYRKNQWEAYTINYWMFTSPVPSFREYQSLVNKRF</sequence>
<dbReference type="EMBL" id="MTYJ01000219">
    <property type="protein sequence ID" value="OWA51263.1"/>
    <property type="molecule type" value="Genomic_DNA"/>
</dbReference>
<evidence type="ECO:0000313" key="1">
    <source>
        <dbReference type="EMBL" id="OWA51263.1"/>
    </source>
</evidence>
<reference evidence="2" key="1">
    <citation type="submission" date="2017-01" db="EMBL/GenBank/DDBJ databases">
        <title>Comparative genomics of anhydrobiosis in the tardigrade Hypsibius dujardini.</title>
        <authorList>
            <person name="Yoshida Y."/>
            <person name="Koutsovoulos G."/>
            <person name="Laetsch D."/>
            <person name="Stevens L."/>
            <person name="Kumar S."/>
            <person name="Horikawa D."/>
            <person name="Ishino K."/>
            <person name="Komine S."/>
            <person name="Tomita M."/>
            <person name="Blaxter M."/>
            <person name="Arakawa K."/>
        </authorList>
    </citation>
    <scope>NUCLEOTIDE SEQUENCE [LARGE SCALE GENOMIC DNA]</scope>
    <source>
        <strain evidence="2">Z151</strain>
    </source>
</reference>
<accession>A0A9X6NEL4</accession>
<keyword evidence="2" id="KW-1185">Reference proteome</keyword>
<name>A0A9X6NEL4_HYPEX</name>
<dbReference type="Proteomes" id="UP000192578">
    <property type="component" value="Unassembled WGS sequence"/>
</dbReference>
<dbReference type="AlphaFoldDB" id="A0A9X6NEL4"/>
<evidence type="ECO:0000313" key="2">
    <source>
        <dbReference type="Proteomes" id="UP000192578"/>
    </source>
</evidence>
<comment type="caution">
    <text evidence="1">The sequence shown here is derived from an EMBL/GenBank/DDBJ whole genome shotgun (WGS) entry which is preliminary data.</text>
</comment>
<dbReference type="OrthoDB" id="10674356at2759"/>
<gene>
    <name evidence="1" type="ORF">BV898_15755</name>
</gene>
<organism evidence="1 2">
    <name type="scientific">Hypsibius exemplaris</name>
    <name type="common">Freshwater tardigrade</name>
    <dbReference type="NCBI Taxonomy" id="2072580"/>
    <lineage>
        <taxon>Eukaryota</taxon>
        <taxon>Metazoa</taxon>
        <taxon>Ecdysozoa</taxon>
        <taxon>Tardigrada</taxon>
        <taxon>Eutardigrada</taxon>
        <taxon>Parachela</taxon>
        <taxon>Hypsibioidea</taxon>
        <taxon>Hypsibiidae</taxon>
        <taxon>Hypsibius</taxon>
    </lineage>
</organism>
<protein>
    <submittedName>
        <fullName evidence="1">Uncharacterized protein</fullName>
    </submittedName>
</protein>